<dbReference type="Gene3D" id="2.40.30.10">
    <property type="entry name" value="Translation factors"/>
    <property type="match status" value="1"/>
</dbReference>
<dbReference type="AlphaFoldDB" id="A0A2K2HDM8"/>
<gene>
    <name evidence="5" type="ORF">C2E25_02015</name>
</gene>
<dbReference type="GO" id="GO:0006508">
    <property type="term" value="P:proteolysis"/>
    <property type="evidence" value="ECO:0007669"/>
    <property type="project" value="UniProtKB-KW"/>
</dbReference>
<dbReference type="PANTHER" id="PTHR30217">
    <property type="entry name" value="PEPTIDASE U32 FAMILY"/>
    <property type="match status" value="1"/>
</dbReference>
<protein>
    <submittedName>
        <fullName evidence="5">Peptidase U32</fullName>
    </submittedName>
</protein>
<dbReference type="InterPro" id="IPR051454">
    <property type="entry name" value="RNA/ubiquinone_mod_enzymes"/>
</dbReference>
<dbReference type="RefSeq" id="WP_103114124.1">
    <property type="nucleotide sequence ID" value="NZ_PPFX01000003.1"/>
</dbReference>
<evidence type="ECO:0000259" key="4">
    <source>
        <dbReference type="Pfam" id="PF16325"/>
    </source>
</evidence>
<dbReference type="Proteomes" id="UP000236340">
    <property type="component" value="Unassembled WGS sequence"/>
</dbReference>
<dbReference type="EMBL" id="PPFX01000003">
    <property type="protein sequence ID" value="PNU21353.1"/>
    <property type="molecule type" value="Genomic_DNA"/>
</dbReference>
<evidence type="ECO:0000256" key="2">
    <source>
        <dbReference type="ARBA" id="ARBA00022801"/>
    </source>
</evidence>
<sequence>MKRIELLAPAGDPQKLASAIYFGADAVYLGGPGYGLRSQAGNFDLDQLRQARRLCSEHGVRLYLTLNATPRTREWPHLQAYLEELRPLDLDAYIVADPGVLALVRQLDPRREIHLSTQANTANAAAVRFWQAAGVSRVNLARELSLDDIRAIRAGTALELEAFVHGAMCVAWSGRCLLSAALTGRSANRGACAQPCRWSYRLEEELRPGEYHAIEEDERGTYLFNSRDLRLVEHLPALLAAGVDSLKIEGRMKSRYYVAAVTRVYRRALDAWQADPEGWRCDPLWLEELDKVSHRPYDSGFLFAREDPVVEAGESRYRRACDFVAVVLSADPNGRALVEGRNRFRVGEQIEVIGPRMRQQTLVLERIETEDGESLSAAHANFRVWLQLPAGTVAGDLLRRPVTGD</sequence>
<evidence type="ECO:0000256" key="1">
    <source>
        <dbReference type="ARBA" id="ARBA00022670"/>
    </source>
</evidence>
<dbReference type="Pfam" id="PF01136">
    <property type="entry name" value="Peptidase_U32"/>
    <property type="match status" value="1"/>
</dbReference>
<dbReference type="PROSITE" id="PS01276">
    <property type="entry name" value="PEPTIDASE_U32"/>
    <property type="match status" value="1"/>
</dbReference>
<accession>A0A2K2HDM8</accession>
<feature type="domain" description="Peptidase family U32 C-terminal" evidence="4">
    <location>
        <begin position="320"/>
        <end position="399"/>
    </location>
</feature>
<dbReference type="InterPro" id="IPR001539">
    <property type="entry name" value="Peptidase_U32"/>
</dbReference>
<organism evidence="5 6">
    <name type="scientific">Geothermobacter hydrogeniphilus</name>
    <dbReference type="NCBI Taxonomy" id="1969733"/>
    <lineage>
        <taxon>Bacteria</taxon>
        <taxon>Pseudomonadati</taxon>
        <taxon>Thermodesulfobacteriota</taxon>
        <taxon>Desulfuromonadia</taxon>
        <taxon>Desulfuromonadales</taxon>
        <taxon>Geothermobacteraceae</taxon>
        <taxon>Geothermobacter</taxon>
    </lineage>
</organism>
<comment type="similarity">
    <text evidence="3">Belongs to the peptidase U32 family.</text>
</comment>
<evidence type="ECO:0000313" key="5">
    <source>
        <dbReference type="EMBL" id="PNU21353.1"/>
    </source>
</evidence>
<keyword evidence="2" id="KW-0378">Hydrolase</keyword>
<name>A0A2K2HDM8_9BACT</name>
<dbReference type="OrthoDB" id="9807498at2"/>
<proteinExistence type="inferred from homology"/>
<reference evidence="5 6" key="1">
    <citation type="journal article" date="2018" name="Genome Announc.">
        <title>Genome Sequence of Geothermobacter sp. HR-1 Iron Reducer from the Loihi Seamount.</title>
        <authorList>
            <person name="Smith H."/>
            <person name="Abuyen K."/>
            <person name="Tremblay J."/>
            <person name="Savalia P."/>
            <person name="Perez-Rodriguez I."/>
            <person name="Emerson D."/>
            <person name="Tully B."/>
            <person name="Amend J."/>
        </authorList>
    </citation>
    <scope>NUCLEOTIDE SEQUENCE [LARGE SCALE GENOMIC DNA]</scope>
    <source>
        <strain evidence="5 6">HR-1</strain>
    </source>
</reference>
<dbReference type="GO" id="GO:0008233">
    <property type="term" value="F:peptidase activity"/>
    <property type="evidence" value="ECO:0007669"/>
    <property type="project" value="UniProtKB-KW"/>
</dbReference>
<evidence type="ECO:0000256" key="3">
    <source>
        <dbReference type="ARBA" id="ARBA00038374"/>
    </source>
</evidence>
<comment type="caution">
    <text evidence="5">The sequence shown here is derived from an EMBL/GenBank/DDBJ whole genome shotgun (WGS) entry which is preliminary data.</text>
</comment>
<dbReference type="InterPro" id="IPR032525">
    <property type="entry name" value="Peptidase_U32_C"/>
</dbReference>
<evidence type="ECO:0000313" key="6">
    <source>
        <dbReference type="Proteomes" id="UP000236340"/>
    </source>
</evidence>
<dbReference type="PANTHER" id="PTHR30217:SF6">
    <property type="entry name" value="TRNA HYDROXYLATION PROTEIN P"/>
    <property type="match status" value="1"/>
</dbReference>
<keyword evidence="1" id="KW-0645">Protease</keyword>
<dbReference type="Pfam" id="PF16325">
    <property type="entry name" value="Peptidase_U32_C"/>
    <property type="match status" value="1"/>
</dbReference>